<feature type="transmembrane region" description="Helical" evidence="11">
    <location>
        <begin position="513"/>
        <end position="535"/>
    </location>
</feature>
<dbReference type="PROSITE" id="PS50893">
    <property type="entry name" value="ABC_TRANSPORTER_2"/>
    <property type="match status" value="2"/>
</dbReference>
<feature type="transmembrane region" description="Helical" evidence="11">
    <location>
        <begin position="697"/>
        <end position="723"/>
    </location>
</feature>
<dbReference type="InterPro" id="IPR027417">
    <property type="entry name" value="P-loop_NTPase"/>
</dbReference>
<evidence type="ECO:0000256" key="6">
    <source>
        <dbReference type="ARBA" id="ARBA00022741"/>
    </source>
</evidence>
<feature type="transmembrane region" description="Helical" evidence="11">
    <location>
        <begin position="1217"/>
        <end position="1236"/>
    </location>
</feature>
<comment type="similarity">
    <text evidence="2">Belongs to the ABC transporter superfamily. ABCG family. PDR (TC 3.A.1.205) subfamily.</text>
</comment>
<dbReference type="Pfam" id="PF19055">
    <property type="entry name" value="ABC2_membrane_7"/>
    <property type="match status" value="1"/>
</dbReference>
<evidence type="ECO:0000256" key="5">
    <source>
        <dbReference type="ARBA" id="ARBA00022737"/>
    </source>
</evidence>
<keyword evidence="5" id="KW-0677">Repeat</keyword>
<accession>A0ABR0XHW9</accession>
<comment type="subcellular location">
    <subcellularLocation>
        <location evidence="1">Membrane</location>
        <topology evidence="1">Multi-pass membrane protein</topology>
    </subcellularLocation>
</comment>
<gene>
    <name evidence="13" type="ORF">DH2020_006088</name>
</gene>
<feature type="transmembrane region" description="Helical" evidence="11">
    <location>
        <begin position="1278"/>
        <end position="1298"/>
    </location>
</feature>
<dbReference type="InterPro" id="IPR013525">
    <property type="entry name" value="ABC2_TM"/>
</dbReference>
<dbReference type="SUPFAM" id="SSF52540">
    <property type="entry name" value="P-loop containing nucleoside triphosphate hydrolases"/>
    <property type="match status" value="2"/>
</dbReference>
<keyword evidence="4 11" id="KW-0812">Transmembrane</keyword>
<dbReference type="Pfam" id="PF00005">
    <property type="entry name" value="ABC_tran"/>
    <property type="match status" value="2"/>
</dbReference>
<keyword evidence="6" id="KW-0547">Nucleotide-binding</keyword>
<feature type="transmembrane region" description="Helical" evidence="11">
    <location>
        <begin position="1248"/>
        <end position="1272"/>
    </location>
</feature>
<organism evidence="13 14">
    <name type="scientific">Rehmannia glutinosa</name>
    <name type="common">Chinese foxglove</name>
    <dbReference type="NCBI Taxonomy" id="99300"/>
    <lineage>
        <taxon>Eukaryota</taxon>
        <taxon>Viridiplantae</taxon>
        <taxon>Streptophyta</taxon>
        <taxon>Embryophyta</taxon>
        <taxon>Tracheophyta</taxon>
        <taxon>Spermatophyta</taxon>
        <taxon>Magnoliopsida</taxon>
        <taxon>eudicotyledons</taxon>
        <taxon>Gunneridae</taxon>
        <taxon>Pentapetalae</taxon>
        <taxon>asterids</taxon>
        <taxon>lamiids</taxon>
        <taxon>Lamiales</taxon>
        <taxon>Orobanchaceae</taxon>
        <taxon>Rehmannieae</taxon>
        <taxon>Rehmannia</taxon>
    </lineage>
</organism>
<reference evidence="13 14" key="1">
    <citation type="journal article" date="2021" name="Comput. Struct. Biotechnol. J.">
        <title>De novo genome assembly of the potent medicinal plant Rehmannia glutinosa using nanopore technology.</title>
        <authorList>
            <person name="Ma L."/>
            <person name="Dong C."/>
            <person name="Song C."/>
            <person name="Wang X."/>
            <person name="Zheng X."/>
            <person name="Niu Y."/>
            <person name="Chen S."/>
            <person name="Feng W."/>
        </authorList>
    </citation>
    <scope>NUCLEOTIDE SEQUENCE [LARGE SCALE GENOMIC DNA]</scope>
    <source>
        <strain evidence="13">DH-2019</strain>
    </source>
</reference>
<dbReference type="SMART" id="SM00382">
    <property type="entry name" value="AAA"/>
    <property type="match status" value="1"/>
</dbReference>
<keyword evidence="9 11" id="KW-0472">Membrane</keyword>
<evidence type="ECO:0000256" key="3">
    <source>
        <dbReference type="ARBA" id="ARBA00022448"/>
    </source>
</evidence>
<dbReference type="InterPro" id="IPR029481">
    <property type="entry name" value="ABC_trans_N"/>
</dbReference>
<dbReference type="EMBL" id="JABTTQ020000004">
    <property type="protein sequence ID" value="KAK6158774.1"/>
    <property type="molecule type" value="Genomic_DNA"/>
</dbReference>
<evidence type="ECO:0000256" key="1">
    <source>
        <dbReference type="ARBA" id="ARBA00004141"/>
    </source>
</evidence>
<evidence type="ECO:0000313" key="13">
    <source>
        <dbReference type="EMBL" id="KAK6158774.1"/>
    </source>
</evidence>
<evidence type="ECO:0000313" key="14">
    <source>
        <dbReference type="Proteomes" id="UP001318860"/>
    </source>
</evidence>
<sequence length="1522" mass="171000">MDAGDLYKASGSMRATSKRSSSIRANSSSIWRNTGMEVFSRSARDEDDEEALKWAALEKLPTFDRLRKGLLFGSKGANEVDVQNLGFEDKRNLVERLVNTVEEDNEKFLLKLRNRIDRVGIDMPTIEVRYEHLNIDAEAYSASRALPTFVNFNINIIETSGRVTYNGHGMEEFVPQRTAAYISQHDLHIGEMTVRETLAFSARCQGVGSRYEMLAELSRREKAANIKPDPDIDIYMKAAATEGDEASVVTDYILKVLGLDVCADTMVGDEMVRGISGGQKKRVTTGEMLVGPAKALFMDEISTGLDSSTTFQIVNMLRQYVHIMKGTAFISLLQPAPETYDLFDDIVLLSDGQIVYQGPRDNVLDFFESMGFKCPQRKGVADFLQEVTSKKDQQQYWARKDQPYRFIAVSEFAEAFQSYVVGRRLGDELAVPFDKTKSHPAALSTEKYGVNKKELLKACTEREILLMKRNSFVFFFKIFQLTVMSLIAMTVFFRTEMSKNTIEDGGVYTGALFFAVIMIMFNGMSELAMTIYKLPVFYKQRDMFFFPPWAYGLPSWLLKIPVTFLEVAIWTFLTYYVIGFDPNVGRLAKQYLLLLFVHQEALSLFRFIGAAGRNMIVANTFGLFALLLLFALGGFVLSREDVKGWWLWGYWSSPLMYAQNAILVNEFTGHSWSRMINGTALGVQVMESRGFFTDANWYWLGLGAVIGFVLLFNLLYIIALAYLDPYEKPQAVLPEATEDDGLVSRVSAPGGANTRRSISSGSSSVRTDAIEANENRKRGMILPFEPHSITFDDVKYSVDMPAEMKAQGASDDKLELLKGVSGAFRPGVLTALMGVSGAGKTTLMDVLAGRKTGGYIEGNITISGYPKNQATFARISGYCEQNDIHSPNVTVYESLVYSAWLRLPREVDAETRKMFIEEVMELVELNPLRGSLVGLPGVNGLSTEQRKRLTIAVELVANPSIIFMDEPTSGLDARAAAIVMRTVRNTVNTGRTVVCTIHQPSIDIFEAFDELFLMKRGGQEIYVGPLGRHSTHLIKYFEGVDGVSKIKDGYNPATWMLEVTSSAQELLLGVDFTDHYKKSDLYMRNKALIKELSVPRPGTKDLFFATEYSQSFLTQCIACLWKQHWSYWRNPPYTAVRFLFTTFIALIFGTMFWDLGSRWNTQQDLFNAMGSMYAAINFLGFQYGSTVQPVVAIERTVFYRERAAGMYSALPYAFSQFLIEIPYVFVQSIVYGLIVYSMMGFDWTAEKFFWFIYFLFFSLLYFVLYGMMTVAVTPNHNVAAIISSFFYAVWNLFSGFIIPRPRMPVWWRWYYWATPMAYTLYGFIITQFGEIQDVMESGETVEEFLRNYFGFRHDMLTLVALVLLGFVVLFTVDGEEVNVKDVLRLWLEEVECEETSCEGPRERDGAGDGSGGRRGADGGVGSRPAVVDLGGGGASELEAPSREVCVGKAQWKLRRGVDLDDGGRVFSRKSRVRGIGGACDGHGEGPVNCVARELAKANDSMSGVMVWVDNPLSVICNLLDLD</sequence>
<feature type="domain" description="ABC transporter" evidence="12">
    <location>
        <begin position="101"/>
        <end position="376"/>
    </location>
</feature>
<evidence type="ECO:0000256" key="10">
    <source>
        <dbReference type="SAM" id="MobiDB-lite"/>
    </source>
</evidence>
<protein>
    <recommendedName>
        <fullName evidence="12">ABC transporter domain-containing protein</fullName>
    </recommendedName>
</protein>
<feature type="region of interest" description="Disordered" evidence="10">
    <location>
        <begin position="1397"/>
        <end position="1423"/>
    </location>
</feature>
<feature type="domain" description="ABC transporter" evidence="12">
    <location>
        <begin position="789"/>
        <end position="1041"/>
    </location>
</feature>
<keyword evidence="14" id="KW-1185">Reference proteome</keyword>
<feature type="region of interest" description="Disordered" evidence="10">
    <location>
        <begin position="1"/>
        <end position="21"/>
    </location>
</feature>
<evidence type="ECO:0000256" key="8">
    <source>
        <dbReference type="ARBA" id="ARBA00022989"/>
    </source>
</evidence>
<dbReference type="Pfam" id="PF01061">
    <property type="entry name" value="ABC2_membrane"/>
    <property type="match status" value="2"/>
</dbReference>
<feature type="transmembrane region" description="Helical" evidence="11">
    <location>
        <begin position="590"/>
        <end position="609"/>
    </location>
</feature>
<feature type="transmembrane region" description="Helical" evidence="11">
    <location>
        <begin position="1310"/>
        <end position="1329"/>
    </location>
</feature>
<proteinExistence type="inferred from homology"/>
<evidence type="ECO:0000259" key="12">
    <source>
        <dbReference type="PROSITE" id="PS50893"/>
    </source>
</evidence>
<dbReference type="InterPro" id="IPR043926">
    <property type="entry name" value="ABCG_dom"/>
</dbReference>
<dbReference type="Proteomes" id="UP001318860">
    <property type="component" value="Unassembled WGS sequence"/>
</dbReference>
<feature type="transmembrane region" description="Helical" evidence="11">
    <location>
        <begin position="1135"/>
        <end position="1153"/>
    </location>
</feature>
<dbReference type="InterPro" id="IPR003593">
    <property type="entry name" value="AAA+_ATPase"/>
</dbReference>
<feature type="transmembrane region" description="Helical" evidence="11">
    <location>
        <begin position="472"/>
        <end position="493"/>
    </location>
</feature>
<keyword evidence="3" id="KW-0813">Transport</keyword>
<dbReference type="InterPro" id="IPR003439">
    <property type="entry name" value="ABC_transporter-like_ATP-bd"/>
</dbReference>
<evidence type="ECO:0000256" key="11">
    <source>
        <dbReference type="SAM" id="Phobius"/>
    </source>
</evidence>
<dbReference type="Pfam" id="PF14510">
    <property type="entry name" value="ABC_trans_N"/>
    <property type="match status" value="1"/>
</dbReference>
<evidence type="ECO:0000256" key="4">
    <source>
        <dbReference type="ARBA" id="ARBA00022692"/>
    </source>
</evidence>
<dbReference type="PANTHER" id="PTHR48040">
    <property type="entry name" value="PLEIOTROPIC DRUG RESISTANCE PROTEIN 1-LIKE ISOFORM X1"/>
    <property type="match status" value="1"/>
</dbReference>
<evidence type="ECO:0000256" key="2">
    <source>
        <dbReference type="ARBA" id="ARBA00006012"/>
    </source>
</evidence>
<feature type="transmembrane region" description="Helical" evidence="11">
    <location>
        <begin position="1349"/>
        <end position="1372"/>
    </location>
</feature>
<dbReference type="InterPro" id="IPR034003">
    <property type="entry name" value="ABCG_PDR_2"/>
</dbReference>
<name>A0ABR0XHW9_REHGL</name>
<feature type="transmembrane region" description="Helical" evidence="11">
    <location>
        <begin position="616"/>
        <end position="637"/>
    </location>
</feature>
<dbReference type="InterPro" id="IPR013581">
    <property type="entry name" value="PDR_assoc"/>
</dbReference>
<dbReference type="PANTHER" id="PTHR48040:SF20">
    <property type="entry name" value="PLEIOTROPIC DRUG RESISTANCE PROTEIN 1"/>
    <property type="match status" value="1"/>
</dbReference>
<keyword evidence="8 11" id="KW-1133">Transmembrane helix</keyword>
<dbReference type="Gene3D" id="3.40.50.300">
    <property type="entry name" value="P-loop containing nucleotide triphosphate hydrolases"/>
    <property type="match status" value="2"/>
</dbReference>
<dbReference type="CDD" id="cd03232">
    <property type="entry name" value="ABCG_PDR_domain2"/>
    <property type="match status" value="1"/>
</dbReference>
<dbReference type="Pfam" id="PF08370">
    <property type="entry name" value="PDR_assoc"/>
    <property type="match status" value="1"/>
</dbReference>
<feature type="transmembrane region" description="Helical" evidence="11">
    <location>
        <begin position="556"/>
        <end position="578"/>
    </location>
</feature>
<keyword evidence="7" id="KW-0067">ATP-binding</keyword>
<evidence type="ECO:0000256" key="7">
    <source>
        <dbReference type="ARBA" id="ARBA00022840"/>
    </source>
</evidence>
<evidence type="ECO:0000256" key="9">
    <source>
        <dbReference type="ARBA" id="ARBA00023136"/>
    </source>
</evidence>
<comment type="caution">
    <text evidence="13">The sequence shown here is derived from an EMBL/GenBank/DDBJ whole genome shotgun (WGS) entry which is preliminary data.</text>
</comment>
<feature type="region of interest" description="Disordered" evidence="10">
    <location>
        <begin position="745"/>
        <end position="766"/>
    </location>
</feature>
<feature type="compositionally biased region" description="Gly residues" evidence="10">
    <location>
        <begin position="1407"/>
        <end position="1421"/>
    </location>
</feature>